<comment type="caution">
    <text evidence="2">The sequence shown here is derived from an EMBL/GenBank/DDBJ whole genome shotgun (WGS) entry which is preliminary data.</text>
</comment>
<proteinExistence type="predicted"/>
<evidence type="ECO:0000313" key="3">
    <source>
        <dbReference type="Proteomes" id="UP001050691"/>
    </source>
</evidence>
<evidence type="ECO:0000256" key="1">
    <source>
        <dbReference type="SAM" id="SignalP"/>
    </source>
</evidence>
<protein>
    <submittedName>
        <fullName evidence="2">Uncharacterized protein</fullName>
    </submittedName>
</protein>
<dbReference type="EMBL" id="BPWL01000002">
    <property type="protein sequence ID" value="GJJ06935.1"/>
    <property type="molecule type" value="Genomic_DNA"/>
</dbReference>
<accession>A0AAV5A1P7</accession>
<feature type="chain" id="PRO_5043427969" evidence="1">
    <location>
        <begin position="18"/>
        <end position="109"/>
    </location>
</feature>
<keyword evidence="3" id="KW-1185">Reference proteome</keyword>
<dbReference type="Proteomes" id="UP001050691">
    <property type="component" value="Unassembled WGS sequence"/>
</dbReference>
<gene>
    <name evidence="2" type="ORF">Clacol_001131</name>
</gene>
<keyword evidence="1" id="KW-0732">Signal</keyword>
<sequence length="109" mass="11625">MKFSLLALLPPITAVIAALNVNSIAPGKHIIDKQSVTATVTATALLYRTCPQTSCTAVGQYSEGTEVTIECETDSDTTTVEGDPFWARLANGYYAADFYLDWSGSIPAC</sequence>
<dbReference type="AlphaFoldDB" id="A0AAV5A1P7"/>
<reference evidence="2" key="1">
    <citation type="submission" date="2021-10" db="EMBL/GenBank/DDBJ databases">
        <title>De novo Genome Assembly of Clathrus columnatus (Basidiomycota, Fungi) Using Illumina and Nanopore Sequence Data.</title>
        <authorList>
            <person name="Ogiso-Tanaka E."/>
            <person name="Itagaki H."/>
            <person name="Hosoya T."/>
            <person name="Hosaka K."/>
        </authorList>
    </citation>
    <scope>NUCLEOTIDE SEQUENCE</scope>
    <source>
        <strain evidence="2">MO-923</strain>
    </source>
</reference>
<name>A0AAV5A1P7_9AGAM</name>
<feature type="signal peptide" evidence="1">
    <location>
        <begin position="1"/>
        <end position="17"/>
    </location>
</feature>
<evidence type="ECO:0000313" key="2">
    <source>
        <dbReference type="EMBL" id="GJJ06935.1"/>
    </source>
</evidence>
<organism evidence="2 3">
    <name type="scientific">Clathrus columnatus</name>
    <dbReference type="NCBI Taxonomy" id="1419009"/>
    <lineage>
        <taxon>Eukaryota</taxon>
        <taxon>Fungi</taxon>
        <taxon>Dikarya</taxon>
        <taxon>Basidiomycota</taxon>
        <taxon>Agaricomycotina</taxon>
        <taxon>Agaricomycetes</taxon>
        <taxon>Phallomycetidae</taxon>
        <taxon>Phallales</taxon>
        <taxon>Clathraceae</taxon>
        <taxon>Clathrus</taxon>
    </lineage>
</organism>